<name>A0AAD6WKB4_9AGAR</name>
<sequence length="685" mass="74481">MSTARITTGAAPRRAVPTGQAARKRSRKKVDGPKRGKVPWIHGTKLVFFEKRAEEWKVANDLGVVQLGRFYTKVTNLYLLKYGHEMQDDEDLEEDVEDPTDPDVVLPGSENLSEDDAKVQSENTIRVRKRIAAWYCRKYRGVEVAEKELFADLLGGVVSTGPGYPRKAQPIHLYSRKYYEDRVKARFETAWEAEKHRAEALERDPEAEIKIRNVVTREVFEEETQEFREELGKAVEAEHSAAIRAWELTRADAPTKTAAEINAALKNAAFYLEPLAEAISTKFLMNCSILLCGPIGDRGGGIDVRSVHAGTSKSLTPQKWHQFDKMGYDATVKSFVRFSERCFSEDECQSRIVGTESASSTSTVLPPARRGDVQTPATNDTNGAAAVGMSSAQGGAEGAQEGAHEDRNGAGGARGNSRAGGEDGGNAGGGEEDGASQGNAGGGEEDGASGEEDGAGGAQGAVRAEHLPVWSPDEDTWATTWGPEVEEASGFNNEGGKLTTEARPAEISEFINKGRHWIMVRKILAPGSKEEEGSYAARWWAWWAAIVAKGELHTMHGRMGFMLVVLSLLWWGAGDLGGGWETAVTAVTTTLEEVLVSGKVVKSAAPVTASKAPAGKKASAKRRRGEKENDEEDEEDEEGEGEGSVERRTRAKRQKRGDEGQESGGSRITRSKATAGRPRPRPLRR</sequence>
<keyword evidence="3" id="KW-1185">Reference proteome</keyword>
<dbReference type="AlphaFoldDB" id="A0AAD6WKB4"/>
<gene>
    <name evidence="2" type="ORF">C8F04DRAFT_1280798</name>
</gene>
<evidence type="ECO:0000313" key="3">
    <source>
        <dbReference type="Proteomes" id="UP001218188"/>
    </source>
</evidence>
<evidence type="ECO:0000313" key="2">
    <source>
        <dbReference type="EMBL" id="KAJ7016688.1"/>
    </source>
</evidence>
<proteinExistence type="predicted"/>
<dbReference type="Proteomes" id="UP001218188">
    <property type="component" value="Unassembled WGS sequence"/>
</dbReference>
<organism evidence="2 3">
    <name type="scientific">Mycena alexandri</name>
    <dbReference type="NCBI Taxonomy" id="1745969"/>
    <lineage>
        <taxon>Eukaryota</taxon>
        <taxon>Fungi</taxon>
        <taxon>Dikarya</taxon>
        <taxon>Basidiomycota</taxon>
        <taxon>Agaricomycotina</taxon>
        <taxon>Agaricomycetes</taxon>
        <taxon>Agaricomycetidae</taxon>
        <taxon>Agaricales</taxon>
        <taxon>Marasmiineae</taxon>
        <taxon>Mycenaceae</taxon>
        <taxon>Mycena</taxon>
    </lineage>
</organism>
<feature type="compositionally biased region" description="Acidic residues" evidence="1">
    <location>
        <begin position="628"/>
        <end position="643"/>
    </location>
</feature>
<reference evidence="2" key="1">
    <citation type="submission" date="2023-03" db="EMBL/GenBank/DDBJ databases">
        <title>Massive genome expansion in bonnet fungi (Mycena s.s.) driven by repeated elements and novel gene families across ecological guilds.</title>
        <authorList>
            <consortium name="Lawrence Berkeley National Laboratory"/>
            <person name="Harder C.B."/>
            <person name="Miyauchi S."/>
            <person name="Viragh M."/>
            <person name="Kuo A."/>
            <person name="Thoen E."/>
            <person name="Andreopoulos B."/>
            <person name="Lu D."/>
            <person name="Skrede I."/>
            <person name="Drula E."/>
            <person name="Henrissat B."/>
            <person name="Morin E."/>
            <person name="Kohler A."/>
            <person name="Barry K."/>
            <person name="LaButti K."/>
            <person name="Morin E."/>
            <person name="Salamov A."/>
            <person name="Lipzen A."/>
            <person name="Mereny Z."/>
            <person name="Hegedus B."/>
            <person name="Baldrian P."/>
            <person name="Stursova M."/>
            <person name="Weitz H."/>
            <person name="Taylor A."/>
            <person name="Grigoriev I.V."/>
            <person name="Nagy L.G."/>
            <person name="Martin F."/>
            <person name="Kauserud H."/>
        </authorList>
    </citation>
    <scope>NUCLEOTIDE SEQUENCE</scope>
    <source>
        <strain evidence="2">CBHHK200</strain>
    </source>
</reference>
<feature type="region of interest" description="Disordered" evidence="1">
    <location>
        <begin position="1"/>
        <end position="36"/>
    </location>
</feature>
<feature type="compositionally biased region" description="Acidic residues" evidence="1">
    <location>
        <begin position="443"/>
        <end position="454"/>
    </location>
</feature>
<evidence type="ECO:0000256" key="1">
    <source>
        <dbReference type="SAM" id="MobiDB-lite"/>
    </source>
</evidence>
<protein>
    <submittedName>
        <fullName evidence="2">Uncharacterized protein</fullName>
    </submittedName>
</protein>
<comment type="caution">
    <text evidence="2">The sequence shown here is derived from an EMBL/GenBank/DDBJ whole genome shotgun (WGS) entry which is preliminary data.</text>
</comment>
<dbReference type="EMBL" id="JARJCM010000473">
    <property type="protein sequence ID" value="KAJ7016688.1"/>
    <property type="molecule type" value="Genomic_DNA"/>
</dbReference>
<accession>A0AAD6WKB4</accession>
<feature type="region of interest" description="Disordered" evidence="1">
    <location>
        <begin position="605"/>
        <end position="685"/>
    </location>
</feature>
<feature type="compositionally biased region" description="Low complexity" evidence="1">
    <location>
        <begin position="392"/>
        <end position="401"/>
    </location>
</feature>
<feature type="region of interest" description="Disordered" evidence="1">
    <location>
        <begin position="349"/>
        <end position="459"/>
    </location>
</feature>